<accession>A0A0K1NMZ7</accession>
<evidence type="ECO:0000313" key="1">
    <source>
        <dbReference type="EMBL" id="AKU70454.1"/>
    </source>
</evidence>
<proteinExistence type="predicted"/>
<dbReference type="AlphaFoldDB" id="A0A0K1NMZ7"/>
<gene>
    <name evidence="1" type="ORF">ADJ77_11880</name>
</gene>
<sequence>MCLQAAPHVLTNSTTCAGHQHIGRKREEGFFMIIFMIYRKALTNRIGSDSVRLNLSERHPSTIFSMKRDCIKPETTYQC</sequence>
<dbReference type="EMBL" id="CP012075">
    <property type="protein sequence ID" value="AKU70454.1"/>
    <property type="molecule type" value="Genomic_DNA"/>
</dbReference>
<organism evidence="1 2">
    <name type="scientific">Prevotella fusca JCM 17724</name>
    <dbReference type="NCBI Taxonomy" id="1236517"/>
    <lineage>
        <taxon>Bacteria</taxon>
        <taxon>Pseudomonadati</taxon>
        <taxon>Bacteroidota</taxon>
        <taxon>Bacteroidia</taxon>
        <taxon>Bacteroidales</taxon>
        <taxon>Prevotellaceae</taxon>
        <taxon>Prevotella</taxon>
    </lineage>
</organism>
<protein>
    <submittedName>
        <fullName evidence="1">Uncharacterized protein</fullName>
    </submittedName>
</protein>
<dbReference type="STRING" id="1236517.ADJ77_11880"/>
<name>A0A0K1NMZ7_9BACT</name>
<dbReference type="KEGG" id="pfus:ADJ77_11880"/>
<evidence type="ECO:0000313" key="2">
    <source>
        <dbReference type="Proteomes" id="UP000060345"/>
    </source>
</evidence>
<reference evidence="1 2" key="1">
    <citation type="submission" date="2015-07" db="EMBL/GenBank/DDBJ databases">
        <authorList>
            <person name="Noorani M."/>
        </authorList>
    </citation>
    <scope>NUCLEOTIDE SEQUENCE [LARGE SCALE GENOMIC DNA]</scope>
    <source>
        <strain evidence="1 2">W1435</strain>
    </source>
</reference>
<dbReference type="Proteomes" id="UP000060345">
    <property type="component" value="Chromosome 2"/>
</dbReference>